<dbReference type="InterPro" id="IPR003836">
    <property type="entry name" value="Glucokinase"/>
</dbReference>
<dbReference type="AlphaFoldDB" id="A0A3B0XBZ6"/>
<evidence type="ECO:0000256" key="1">
    <source>
        <dbReference type="ARBA" id="ARBA00022679"/>
    </source>
</evidence>
<dbReference type="Gene3D" id="3.30.420.40">
    <property type="match status" value="1"/>
</dbReference>
<dbReference type="CDD" id="cd24008">
    <property type="entry name" value="ASKHA_NBD_GLK"/>
    <property type="match status" value="1"/>
</dbReference>
<name>A0A3B0XBZ6_9ZZZZ</name>
<dbReference type="EMBL" id="UOFG01000157">
    <property type="protein sequence ID" value="VAW61893.1"/>
    <property type="molecule type" value="Genomic_DNA"/>
</dbReference>
<organism evidence="3">
    <name type="scientific">hydrothermal vent metagenome</name>
    <dbReference type="NCBI Taxonomy" id="652676"/>
    <lineage>
        <taxon>unclassified sequences</taxon>
        <taxon>metagenomes</taxon>
        <taxon>ecological metagenomes</taxon>
    </lineage>
</organism>
<dbReference type="GO" id="GO:0006096">
    <property type="term" value="P:glycolytic process"/>
    <property type="evidence" value="ECO:0007669"/>
    <property type="project" value="InterPro"/>
</dbReference>
<dbReference type="InterPro" id="IPR043129">
    <property type="entry name" value="ATPase_NBD"/>
</dbReference>
<dbReference type="GO" id="GO:0005524">
    <property type="term" value="F:ATP binding"/>
    <property type="evidence" value="ECO:0007669"/>
    <property type="project" value="InterPro"/>
</dbReference>
<dbReference type="Pfam" id="PF02685">
    <property type="entry name" value="Glucokinase"/>
    <property type="match status" value="1"/>
</dbReference>
<evidence type="ECO:0000256" key="2">
    <source>
        <dbReference type="ARBA" id="ARBA00022777"/>
    </source>
</evidence>
<evidence type="ECO:0000313" key="3">
    <source>
        <dbReference type="EMBL" id="VAW61893.1"/>
    </source>
</evidence>
<dbReference type="GO" id="GO:0005536">
    <property type="term" value="F:D-glucose binding"/>
    <property type="evidence" value="ECO:0007669"/>
    <property type="project" value="InterPro"/>
</dbReference>
<keyword evidence="2 3" id="KW-0418">Kinase</keyword>
<keyword evidence="1 3" id="KW-0808">Transferase</keyword>
<dbReference type="SUPFAM" id="SSF53067">
    <property type="entry name" value="Actin-like ATPase domain"/>
    <property type="match status" value="1"/>
</dbReference>
<accession>A0A3B0XBZ6</accession>
<dbReference type="EC" id="2.7.1.2" evidence="3"/>
<sequence>MKLLAADIGGTNARFIYMDIAESKKNVLAEKSYLSGKYTDFTSLLNVFLAEHNIKEAIDAACFAVAGPVKSGEASVTNLPWVINERQLRAILKIPRVQLINDFIAVAYGVSTLSNTDVIILQQGQNNNDLQKNDAAVIGAGTGLGASHLVCKEGHYQAYASEAGHAGFSPQNALQNRLLNWLQEQQHYVCLEMLLSGGGLKKIYRFLSEVELLPESAAVKKAMQSTGPAQVITEYALKQNDELCQKALACFIDIYGAAAGDIVLHYYPLKELYIAGGIAAKISNKMADGRFIEAFVNKGLMSSNMKEITVKLVCDEKTGLYGALLCAQSLTESH</sequence>
<dbReference type="PANTHER" id="PTHR47363">
    <property type="entry name" value="GLUCOKINASE"/>
    <property type="match status" value="1"/>
</dbReference>
<protein>
    <submittedName>
        <fullName evidence="3">Glucokinase</fullName>
        <ecNumber evidence="3">2.7.1.2</ecNumber>
    </submittedName>
</protein>
<dbReference type="GO" id="GO:0004340">
    <property type="term" value="F:glucokinase activity"/>
    <property type="evidence" value="ECO:0007669"/>
    <property type="project" value="UniProtKB-EC"/>
</dbReference>
<dbReference type="PANTHER" id="PTHR47363:SF1">
    <property type="entry name" value="GLUCOKINASE"/>
    <property type="match status" value="1"/>
</dbReference>
<gene>
    <name evidence="3" type="ORF">MNBD_GAMMA11-763</name>
</gene>
<dbReference type="Gene3D" id="3.40.367.20">
    <property type="match status" value="1"/>
</dbReference>
<proteinExistence type="predicted"/>
<dbReference type="NCBIfam" id="TIGR00749">
    <property type="entry name" value="glk"/>
    <property type="match status" value="1"/>
</dbReference>
<reference evidence="3" key="1">
    <citation type="submission" date="2018-06" db="EMBL/GenBank/DDBJ databases">
        <authorList>
            <person name="Zhirakovskaya E."/>
        </authorList>
    </citation>
    <scope>NUCLEOTIDE SEQUENCE</scope>
</reference>